<sequence length="112" mass="11794">MIDGIKQVSSLSLTRGASGVSSLTESLFGDQQQTTPAQQTGASFASVLGNVSIDAMNNLKKAEVASFEGIQGKANTREVVDAMLSAEQSLQTAIALRDKIVSAYLDITKMQI</sequence>
<evidence type="ECO:0000256" key="4">
    <source>
        <dbReference type="HAMAP-Rule" id="MF_00724"/>
    </source>
</evidence>
<evidence type="ECO:0000313" key="6">
    <source>
        <dbReference type="Proteomes" id="UP000191897"/>
    </source>
</evidence>
<dbReference type="GO" id="GO:0005198">
    <property type="term" value="F:structural molecule activity"/>
    <property type="evidence" value="ECO:0007669"/>
    <property type="project" value="InterPro"/>
</dbReference>
<dbReference type="GO" id="GO:0003774">
    <property type="term" value="F:cytoskeletal motor activity"/>
    <property type="evidence" value="ECO:0007669"/>
    <property type="project" value="InterPro"/>
</dbReference>
<comment type="subcellular location">
    <subcellularLocation>
        <location evidence="1 4">Bacterial flagellum basal body</location>
    </subcellularLocation>
</comment>
<dbReference type="Proteomes" id="UP000191897">
    <property type="component" value="Unassembled WGS sequence"/>
</dbReference>
<dbReference type="Pfam" id="PF02049">
    <property type="entry name" value="FliE"/>
    <property type="match status" value="1"/>
</dbReference>
<keyword evidence="5" id="KW-0969">Cilium</keyword>
<evidence type="ECO:0000256" key="1">
    <source>
        <dbReference type="ARBA" id="ARBA00004117"/>
    </source>
</evidence>
<dbReference type="PANTHER" id="PTHR34653:SF1">
    <property type="entry name" value="FLAGELLAR HOOK-BASAL BODY COMPLEX PROTEIN FLIE"/>
    <property type="match status" value="1"/>
</dbReference>
<comment type="similarity">
    <text evidence="2 4">Belongs to the FliE family.</text>
</comment>
<evidence type="ECO:0000313" key="5">
    <source>
        <dbReference type="EMBL" id="CUX27422.1"/>
    </source>
</evidence>
<protein>
    <recommendedName>
        <fullName evidence="4">Flagellar hook-basal body complex protein FliE</fullName>
    </recommendedName>
</protein>
<dbReference type="RefSeq" id="WP_003503424.1">
    <property type="nucleotide sequence ID" value="NZ_LT009730.1"/>
</dbReference>
<dbReference type="InterPro" id="IPR001624">
    <property type="entry name" value="FliE"/>
</dbReference>
<proteinExistence type="inferred from homology"/>
<dbReference type="GO" id="GO:0071973">
    <property type="term" value="P:bacterial-type flagellum-dependent cell motility"/>
    <property type="evidence" value="ECO:0007669"/>
    <property type="project" value="InterPro"/>
</dbReference>
<keyword evidence="3 4" id="KW-0975">Bacterial flagellum</keyword>
<keyword evidence="5" id="KW-0966">Cell projection</keyword>
<accession>A0A1S7PWI1</accession>
<dbReference type="GO" id="GO:0009425">
    <property type="term" value="C:bacterial-type flagellum basal body"/>
    <property type="evidence" value="ECO:0007669"/>
    <property type="project" value="UniProtKB-SubCell"/>
</dbReference>
<keyword evidence="5" id="KW-0282">Flagellum</keyword>
<evidence type="ECO:0000256" key="3">
    <source>
        <dbReference type="ARBA" id="ARBA00023143"/>
    </source>
</evidence>
<dbReference type="PANTHER" id="PTHR34653">
    <property type="match status" value="1"/>
</dbReference>
<dbReference type="GeneID" id="92925066"/>
<dbReference type="AlphaFoldDB" id="A0A1S7PWI1"/>
<name>A0A1S7PWI1_AGRTU</name>
<evidence type="ECO:0000256" key="2">
    <source>
        <dbReference type="ARBA" id="ARBA00009272"/>
    </source>
</evidence>
<dbReference type="HAMAP" id="MF_00724">
    <property type="entry name" value="FliE"/>
    <property type="match status" value="1"/>
</dbReference>
<organism evidence="5 6">
    <name type="scientific">Agrobacterium tumefaciens str. Kerr 14</name>
    <dbReference type="NCBI Taxonomy" id="1183424"/>
    <lineage>
        <taxon>Bacteria</taxon>
        <taxon>Pseudomonadati</taxon>
        <taxon>Pseudomonadota</taxon>
        <taxon>Alphaproteobacteria</taxon>
        <taxon>Hyphomicrobiales</taxon>
        <taxon>Rhizobiaceae</taxon>
        <taxon>Rhizobium/Agrobacterium group</taxon>
        <taxon>Agrobacterium</taxon>
        <taxon>Agrobacterium tumefaciens complex</taxon>
    </lineage>
</organism>
<gene>
    <name evidence="4 5" type="primary">fliE</name>
    <name evidence="5" type="ORF">AGR4C_Cc50087</name>
</gene>
<reference evidence="5 6" key="1">
    <citation type="submission" date="2016-01" db="EMBL/GenBank/DDBJ databases">
        <authorList>
            <person name="Oliw E.H."/>
        </authorList>
    </citation>
    <scope>NUCLEOTIDE SEQUENCE [LARGE SCALE GENOMIC DNA]</scope>
    <source>
        <strain evidence="5 6">Kerr 14</strain>
    </source>
</reference>
<dbReference type="EMBL" id="FBWC01000014">
    <property type="protein sequence ID" value="CUX27422.1"/>
    <property type="molecule type" value="Genomic_DNA"/>
</dbReference>